<gene>
    <name evidence="1" type="ORF">UFOPK1495_00182</name>
    <name evidence="2" type="ORF">UFOPK1603_01175</name>
    <name evidence="3" type="ORF">UFOPK1711_00618</name>
    <name evidence="4" type="ORF">UFOPK2143_00710</name>
    <name evidence="5" type="ORF">UFOPK2350_00176</name>
</gene>
<protein>
    <submittedName>
        <fullName evidence="1">Unannotated protein</fullName>
    </submittedName>
</protein>
<dbReference type="EMBL" id="CAEZTG010000111">
    <property type="protein sequence ID" value="CAB4571162.1"/>
    <property type="molecule type" value="Genomic_DNA"/>
</dbReference>
<proteinExistence type="predicted"/>
<reference evidence="1" key="1">
    <citation type="submission" date="2020-05" db="EMBL/GenBank/DDBJ databases">
        <authorList>
            <person name="Chiriac C."/>
            <person name="Salcher M."/>
            <person name="Ghai R."/>
            <person name="Kavagutti S V."/>
        </authorList>
    </citation>
    <scope>NUCLEOTIDE SEQUENCE</scope>
</reference>
<name>A0A6J6BQ83_9ZZZZ</name>
<evidence type="ECO:0000313" key="1">
    <source>
        <dbReference type="EMBL" id="CAB4540817.1"/>
    </source>
</evidence>
<dbReference type="AlphaFoldDB" id="A0A6J6BQ83"/>
<dbReference type="EMBL" id="CAEZSU010000011">
    <property type="protein sequence ID" value="CAB4540817.1"/>
    <property type="molecule type" value="Genomic_DNA"/>
</dbReference>
<dbReference type="EMBL" id="CAEZXE010000008">
    <property type="protein sequence ID" value="CAB4668113.1"/>
    <property type="molecule type" value="Genomic_DNA"/>
</dbReference>
<dbReference type="EMBL" id="CAEZTR010000026">
    <property type="protein sequence ID" value="CAB4572746.1"/>
    <property type="molecule type" value="Genomic_DNA"/>
</dbReference>
<evidence type="ECO:0000313" key="2">
    <source>
        <dbReference type="EMBL" id="CAB4571162.1"/>
    </source>
</evidence>
<evidence type="ECO:0000313" key="3">
    <source>
        <dbReference type="EMBL" id="CAB4572746.1"/>
    </source>
</evidence>
<evidence type="ECO:0000313" key="4">
    <source>
        <dbReference type="EMBL" id="CAB4641687.1"/>
    </source>
</evidence>
<dbReference type="EMBL" id="CAEZVV010000031">
    <property type="protein sequence ID" value="CAB4641687.1"/>
    <property type="molecule type" value="Genomic_DNA"/>
</dbReference>
<evidence type="ECO:0000313" key="5">
    <source>
        <dbReference type="EMBL" id="CAB4668113.1"/>
    </source>
</evidence>
<sequence>MTKAENSTPKELTGNVITQRLVQRGFEQVSQSAYGAHVLLRRDHIDVVVPGPLRIVPSIVAEMIERSLEAALGPDWLFQNDEKEINSDQHRDSLGRQDFVILDVVVLEPSDDDLWRAFLVDDLSTVGYAASRSGALADLKSAASLRIGTATEHIVLVTPDVL</sequence>
<organism evidence="1">
    <name type="scientific">freshwater metagenome</name>
    <dbReference type="NCBI Taxonomy" id="449393"/>
    <lineage>
        <taxon>unclassified sequences</taxon>
        <taxon>metagenomes</taxon>
        <taxon>ecological metagenomes</taxon>
    </lineage>
</organism>
<accession>A0A6J6BQ83</accession>